<dbReference type="RefSeq" id="WP_169924084.1">
    <property type="nucleotide sequence ID" value="NZ_AP014936.1"/>
</dbReference>
<feature type="transmembrane region" description="Helical" evidence="1">
    <location>
        <begin position="390"/>
        <end position="408"/>
    </location>
</feature>
<feature type="domain" description="DUF2157" evidence="2">
    <location>
        <begin position="16"/>
        <end position="156"/>
    </location>
</feature>
<organism evidence="3 4">
    <name type="scientific">Sulfurifustis variabilis</name>
    <dbReference type="NCBI Taxonomy" id="1675686"/>
    <lineage>
        <taxon>Bacteria</taxon>
        <taxon>Pseudomonadati</taxon>
        <taxon>Pseudomonadota</taxon>
        <taxon>Gammaproteobacteria</taxon>
        <taxon>Acidiferrobacterales</taxon>
        <taxon>Acidiferrobacteraceae</taxon>
        <taxon>Sulfurifustis</taxon>
    </lineage>
</organism>
<dbReference type="InterPro" id="IPR018677">
    <property type="entry name" value="DUF2157"/>
</dbReference>
<evidence type="ECO:0000313" key="4">
    <source>
        <dbReference type="Proteomes" id="UP000218899"/>
    </source>
</evidence>
<feature type="transmembrane region" description="Helical" evidence="1">
    <location>
        <begin position="362"/>
        <end position="383"/>
    </location>
</feature>
<reference evidence="3 4" key="1">
    <citation type="submission" date="2015-08" db="EMBL/GenBank/DDBJ databases">
        <title>Complete genome sequence of Sulfurifustis variabilis.</title>
        <authorList>
            <person name="Miura A."/>
            <person name="Kojima H."/>
            <person name="Fukui M."/>
        </authorList>
    </citation>
    <scope>NUCLEOTIDE SEQUENCE [LARGE SCALE GENOMIC DNA]</scope>
    <source>
        <strain evidence="4">skN76</strain>
    </source>
</reference>
<dbReference type="KEGG" id="sva:SVA_2583"/>
<accession>A0A1B4VCE2</accession>
<keyword evidence="1" id="KW-0812">Transmembrane</keyword>
<feature type="transmembrane region" description="Helical" evidence="1">
    <location>
        <begin position="414"/>
        <end position="435"/>
    </location>
</feature>
<evidence type="ECO:0000256" key="1">
    <source>
        <dbReference type="SAM" id="Phobius"/>
    </source>
</evidence>
<feature type="transmembrane region" description="Helical" evidence="1">
    <location>
        <begin position="78"/>
        <end position="96"/>
    </location>
</feature>
<dbReference type="Pfam" id="PF09925">
    <property type="entry name" value="DUF2157"/>
    <property type="match status" value="1"/>
</dbReference>
<dbReference type="AlphaFoldDB" id="A0A1B4VCE2"/>
<keyword evidence="1" id="KW-1133">Transmembrane helix</keyword>
<feature type="transmembrane region" description="Helical" evidence="1">
    <location>
        <begin position="44"/>
        <end position="66"/>
    </location>
</feature>
<keyword evidence="4" id="KW-1185">Reference proteome</keyword>
<dbReference type="EMBL" id="AP014936">
    <property type="protein sequence ID" value="BAU49131.1"/>
    <property type="molecule type" value="Genomic_DNA"/>
</dbReference>
<keyword evidence="1" id="KW-0472">Membrane</keyword>
<protein>
    <submittedName>
        <fullName evidence="3">Membrane protein</fullName>
    </submittedName>
</protein>
<evidence type="ECO:0000259" key="2">
    <source>
        <dbReference type="Pfam" id="PF09925"/>
    </source>
</evidence>
<feature type="transmembrane region" description="Helical" evidence="1">
    <location>
        <begin position="334"/>
        <end position="356"/>
    </location>
</feature>
<feature type="transmembrane region" description="Helical" evidence="1">
    <location>
        <begin position="108"/>
        <end position="127"/>
    </location>
</feature>
<gene>
    <name evidence="3" type="ORF">SVA_2583</name>
</gene>
<dbReference type="Proteomes" id="UP000218899">
    <property type="component" value="Chromosome"/>
</dbReference>
<proteinExistence type="predicted"/>
<feature type="transmembrane region" description="Helical" evidence="1">
    <location>
        <begin position="264"/>
        <end position="284"/>
    </location>
</feature>
<feature type="transmembrane region" description="Helical" evidence="1">
    <location>
        <begin position="204"/>
        <end position="222"/>
    </location>
</feature>
<evidence type="ECO:0000313" key="3">
    <source>
        <dbReference type="EMBL" id="BAU49131.1"/>
    </source>
</evidence>
<feature type="transmembrane region" description="Helical" evidence="1">
    <location>
        <begin position="234"/>
        <end position="252"/>
    </location>
</feature>
<feature type="transmembrane region" description="Helical" evidence="1">
    <location>
        <begin position="181"/>
        <end position="197"/>
    </location>
</feature>
<feature type="transmembrane region" description="Helical" evidence="1">
    <location>
        <begin position="304"/>
        <end position="322"/>
    </location>
</feature>
<sequence>MSNRTFLARLRKELPAWVEQGWIAPGGDRAILDDVGARGGGAPYLTYAFSLLGVLLLGSGIVTYFAANWGGIPKLVKLIVLFGSMWLAYGAAWQALRSEHAPLLGQALLLLGVLLYGANIMLIAQIYHIDSHFPNGVLMWSVGALVAAYLARSQPALVAAIVLAWLWTTLEHNHFWTRRDVHWPFLFLWAAFLPLIYRHTFRAALHVALIALLVWSVYVFAFGDLHAGSRLYLVQFYFLAWLALFLLGMVFATSDRLAAFARPVQRYGIFAALVSAYMLTWPHLHTGRWSQWSEPATRSVGDGRWIALVLAGLGAVVALGLWHRARTSGSERPAFLEWGQVLIGALVLLLLANLFLRPATGGTVAIGFNLLFFAGMVWLIYAGMHGDDRFLVNLAFVFFGAALITRYFDTFWTLLDRSFFFMAGGLALIAGGYFLERKRRQITGEILSRRAGGVS</sequence>
<name>A0A1B4VCE2_9GAMM</name>